<dbReference type="Proteomes" id="UP000282832">
    <property type="component" value="Unassembled WGS sequence"/>
</dbReference>
<dbReference type="AlphaFoldDB" id="A0A437PU35"/>
<sequence length="300" mass="32995">MKKLLLVLALTPFIFSCASKKKIADLQSQLSQLQAKSDQSIGKAKADLSDCQSLTASLQGELKKRDADLETKNGQLKSLQEQLDYMKKTNTNLLDRLSDLSVINKSGAESIRKSLDALNDQGKYIKDLNSSIQRKDSVNLSLVMNLKRSLADVNDEDVSIEVKKGVVYISISDKLMFASGSAVVSNKAEVVLAKVAKVINDHKDLDILVEGHTDSVPISTDCIKDNWDLSAKRATSVVRLLQTKFDVDPERMTAGGRGEFEPQANNSSRAGRKNNRRTEIIVTPKLDQFFNLLAPPSASK</sequence>
<dbReference type="OrthoDB" id="9815217at2"/>
<evidence type="ECO:0000313" key="6">
    <source>
        <dbReference type="Proteomes" id="UP000282832"/>
    </source>
</evidence>
<dbReference type="Gene3D" id="3.30.1330.60">
    <property type="entry name" value="OmpA-like domain"/>
    <property type="match status" value="1"/>
</dbReference>
<feature type="coiled-coil region" evidence="2">
    <location>
        <begin position="23"/>
        <end position="96"/>
    </location>
</feature>
<dbReference type="PANTHER" id="PTHR30329:SF21">
    <property type="entry name" value="LIPOPROTEIN YIAD-RELATED"/>
    <property type="match status" value="1"/>
</dbReference>
<evidence type="ECO:0000259" key="4">
    <source>
        <dbReference type="PROSITE" id="PS51123"/>
    </source>
</evidence>
<comment type="caution">
    <text evidence="5">The sequence shown here is derived from an EMBL/GenBank/DDBJ whole genome shotgun (WGS) entry which is preliminary data.</text>
</comment>
<keyword evidence="1" id="KW-0472">Membrane</keyword>
<dbReference type="InterPro" id="IPR050330">
    <property type="entry name" value="Bact_OuterMem_StrucFunc"/>
</dbReference>
<keyword evidence="6" id="KW-1185">Reference proteome</keyword>
<accession>A0A437PU35</accession>
<dbReference type="InterPro" id="IPR036737">
    <property type="entry name" value="OmpA-like_sf"/>
</dbReference>
<name>A0A437PU35_9BACT</name>
<reference evidence="5 6" key="1">
    <citation type="submission" date="2019-01" db="EMBL/GenBank/DDBJ databases">
        <authorList>
            <person name="Chen W.-M."/>
        </authorList>
    </citation>
    <scope>NUCLEOTIDE SEQUENCE [LARGE SCALE GENOMIC DNA]</scope>
    <source>
        <strain evidence="5 6">FSY-15</strain>
    </source>
</reference>
<feature type="region of interest" description="Disordered" evidence="3">
    <location>
        <begin position="251"/>
        <end position="277"/>
    </location>
</feature>
<protein>
    <recommendedName>
        <fullName evidence="4">OmpA-like domain-containing protein</fullName>
    </recommendedName>
</protein>
<evidence type="ECO:0000256" key="3">
    <source>
        <dbReference type="SAM" id="MobiDB-lite"/>
    </source>
</evidence>
<gene>
    <name evidence="5" type="ORF">EOJ36_04890</name>
</gene>
<organism evidence="5 6">
    <name type="scientific">Sandaracinomonas limnophila</name>
    <dbReference type="NCBI Taxonomy" id="1862386"/>
    <lineage>
        <taxon>Bacteria</taxon>
        <taxon>Pseudomonadati</taxon>
        <taxon>Bacteroidota</taxon>
        <taxon>Cytophagia</taxon>
        <taxon>Cytophagales</taxon>
        <taxon>Flectobacillaceae</taxon>
        <taxon>Sandaracinomonas</taxon>
    </lineage>
</organism>
<dbReference type="SUPFAM" id="SSF103088">
    <property type="entry name" value="OmpA-like"/>
    <property type="match status" value="1"/>
</dbReference>
<dbReference type="PROSITE" id="PS51123">
    <property type="entry name" value="OMPA_2"/>
    <property type="match status" value="1"/>
</dbReference>
<evidence type="ECO:0000313" key="5">
    <source>
        <dbReference type="EMBL" id="RVU25756.1"/>
    </source>
</evidence>
<keyword evidence="2" id="KW-0175">Coiled coil</keyword>
<proteinExistence type="predicted"/>
<dbReference type="InterPro" id="IPR006665">
    <property type="entry name" value="OmpA-like"/>
</dbReference>
<evidence type="ECO:0000256" key="1">
    <source>
        <dbReference type="PROSITE-ProRule" id="PRU00473"/>
    </source>
</evidence>
<dbReference type="PROSITE" id="PS51257">
    <property type="entry name" value="PROKAR_LIPOPROTEIN"/>
    <property type="match status" value="1"/>
</dbReference>
<feature type="domain" description="OmpA-like" evidence="4">
    <location>
        <begin position="164"/>
        <end position="286"/>
    </location>
</feature>
<dbReference type="GO" id="GO:0016020">
    <property type="term" value="C:membrane"/>
    <property type="evidence" value="ECO:0007669"/>
    <property type="project" value="UniProtKB-UniRule"/>
</dbReference>
<dbReference type="RefSeq" id="WP_127802930.1">
    <property type="nucleotide sequence ID" value="NZ_SACY01000002.1"/>
</dbReference>
<dbReference type="Pfam" id="PF00691">
    <property type="entry name" value="OmpA"/>
    <property type="match status" value="1"/>
</dbReference>
<evidence type="ECO:0000256" key="2">
    <source>
        <dbReference type="SAM" id="Coils"/>
    </source>
</evidence>
<dbReference type="EMBL" id="SACY01000002">
    <property type="protein sequence ID" value="RVU25756.1"/>
    <property type="molecule type" value="Genomic_DNA"/>
</dbReference>
<dbReference type="CDD" id="cd07185">
    <property type="entry name" value="OmpA_C-like"/>
    <property type="match status" value="1"/>
</dbReference>
<dbReference type="PANTHER" id="PTHR30329">
    <property type="entry name" value="STATOR ELEMENT OF FLAGELLAR MOTOR COMPLEX"/>
    <property type="match status" value="1"/>
</dbReference>